<evidence type="ECO:0000313" key="1">
    <source>
        <dbReference type="EMBL" id="KAJ9095593.1"/>
    </source>
</evidence>
<proteinExistence type="predicted"/>
<evidence type="ECO:0000313" key="2">
    <source>
        <dbReference type="Proteomes" id="UP001227268"/>
    </source>
</evidence>
<keyword evidence="2" id="KW-1185">Reference proteome</keyword>
<comment type="caution">
    <text evidence="1">The sequence shown here is derived from an EMBL/GenBank/DDBJ whole genome shotgun (WGS) entry which is preliminary data.</text>
</comment>
<reference evidence="1" key="1">
    <citation type="submission" date="2023-04" db="EMBL/GenBank/DDBJ databases">
        <title>Draft Genome sequencing of Naganishia species isolated from polar environments using Oxford Nanopore Technology.</title>
        <authorList>
            <person name="Leo P."/>
            <person name="Venkateswaran K."/>
        </authorList>
    </citation>
    <scope>NUCLEOTIDE SEQUENCE</scope>
    <source>
        <strain evidence="1">MNA-CCFEE 5423</strain>
    </source>
</reference>
<dbReference type="EMBL" id="JASBWT010000021">
    <property type="protein sequence ID" value="KAJ9095593.1"/>
    <property type="molecule type" value="Genomic_DNA"/>
</dbReference>
<accession>A0ACC2V901</accession>
<organism evidence="1 2">
    <name type="scientific">Naganishia friedmannii</name>
    <dbReference type="NCBI Taxonomy" id="89922"/>
    <lineage>
        <taxon>Eukaryota</taxon>
        <taxon>Fungi</taxon>
        <taxon>Dikarya</taxon>
        <taxon>Basidiomycota</taxon>
        <taxon>Agaricomycotina</taxon>
        <taxon>Tremellomycetes</taxon>
        <taxon>Filobasidiales</taxon>
        <taxon>Filobasidiaceae</taxon>
        <taxon>Naganishia</taxon>
    </lineage>
</organism>
<gene>
    <name evidence="1" type="ORF">QFC21_005464</name>
</gene>
<dbReference type="Proteomes" id="UP001227268">
    <property type="component" value="Unassembled WGS sequence"/>
</dbReference>
<sequence>MTSSDNQQRYKLVVYVPTEHAEAVRNAAFAAGAGQIGNYSNVSFTSSHGISNFTPSKSANPAIGTPGLAEQVDEVRIEITVVGKDVVKDAVERVRRAHPYEEVVVDIYRLEDF</sequence>
<protein>
    <submittedName>
        <fullName evidence="1">Uncharacterized protein</fullName>
    </submittedName>
</protein>
<name>A0ACC2V901_9TREE</name>